<dbReference type="PANTHER" id="PTHR30146">
    <property type="entry name" value="LACI-RELATED TRANSCRIPTIONAL REPRESSOR"/>
    <property type="match status" value="1"/>
</dbReference>
<proteinExistence type="predicted"/>
<dbReference type="CDD" id="cd06267">
    <property type="entry name" value="PBP1_LacI_sugar_binding-like"/>
    <property type="match status" value="1"/>
</dbReference>
<gene>
    <name evidence="5" type="ORF">ACFQRF_00775</name>
</gene>
<dbReference type="RefSeq" id="WP_379868032.1">
    <property type="nucleotide sequence ID" value="NZ_JBHTBH010000001.1"/>
</dbReference>
<dbReference type="EMBL" id="JBHTBH010000001">
    <property type="protein sequence ID" value="MFC7326258.1"/>
    <property type="molecule type" value="Genomic_DNA"/>
</dbReference>
<sequence length="339" mass="35256">MTVTLTDVAKSAGVALSTASRAFTDPERLAPATLRKVLSVAQELGYRSPASTGGGRPIDDGITVAVVVPDIANPVFGAFIKAAQGQGWHRRQTVVVADTDGGAEREHDVIEHLRTRVDGIVVCSPRQHAEQVLELCGPVPVVLVNRELPGGDCVLNDASDGLRQTLDHLEALGHRRLAYVQGSPRSWSNQHRVEVISALTAERGLDLTVLGSQAETVDGGVASAASVAASGATAVVAHNDLVALGIIRGARALGLDVPADLSVVGIDDVPVAGIGSPPLTSIRTQMARAGALSLDLVHRALSGERRTPRTVRLATQLVVRGSTGRVRAPDGARPVIPTP</sequence>
<feature type="domain" description="HTH lacI-type" evidence="4">
    <location>
        <begin position="3"/>
        <end position="47"/>
    </location>
</feature>
<evidence type="ECO:0000256" key="1">
    <source>
        <dbReference type="ARBA" id="ARBA00023015"/>
    </source>
</evidence>
<dbReference type="Gene3D" id="1.10.260.40">
    <property type="entry name" value="lambda repressor-like DNA-binding domains"/>
    <property type="match status" value="1"/>
</dbReference>
<dbReference type="CDD" id="cd01392">
    <property type="entry name" value="HTH_LacI"/>
    <property type="match status" value="1"/>
</dbReference>
<dbReference type="PANTHER" id="PTHR30146:SF138">
    <property type="entry name" value="TRANSCRIPTIONAL REGULATORY PROTEIN"/>
    <property type="match status" value="1"/>
</dbReference>
<keyword evidence="3" id="KW-0804">Transcription</keyword>
<evidence type="ECO:0000259" key="4">
    <source>
        <dbReference type="PROSITE" id="PS50932"/>
    </source>
</evidence>
<keyword evidence="2 5" id="KW-0238">DNA-binding</keyword>
<dbReference type="InterPro" id="IPR010982">
    <property type="entry name" value="Lambda_DNA-bd_dom_sf"/>
</dbReference>
<dbReference type="Proteomes" id="UP001596540">
    <property type="component" value="Unassembled WGS sequence"/>
</dbReference>
<keyword evidence="1" id="KW-0805">Transcription regulation</keyword>
<evidence type="ECO:0000313" key="6">
    <source>
        <dbReference type="Proteomes" id="UP001596540"/>
    </source>
</evidence>
<dbReference type="SMART" id="SM00354">
    <property type="entry name" value="HTH_LACI"/>
    <property type="match status" value="1"/>
</dbReference>
<dbReference type="InterPro" id="IPR000843">
    <property type="entry name" value="HTH_LacI"/>
</dbReference>
<dbReference type="SUPFAM" id="SSF47413">
    <property type="entry name" value="lambda repressor-like DNA-binding domains"/>
    <property type="match status" value="1"/>
</dbReference>
<dbReference type="InterPro" id="IPR028082">
    <property type="entry name" value="Peripla_BP_I"/>
</dbReference>
<evidence type="ECO:0000313" key="5">
    <source>
        <dbReference type="EMBL" id="MFC7326258.1"/>
    </source>
</evidence>
<name>A0ABW2KA88_9ACTN</name>
<dbReference type="Pfam" id="PF00356">
    <property type="entry name" value="LacI"/>
    <property type="match status" value="1"/>
</dbReference>
<dbReference type="GO" id="GO:0003677">
    <property type="term" value="F:DNA binding"/>
    <property type="evidence" value="ECO:0007669"/>
    <property type="project" value="UniProtKB-KW"/>
</dbReference>
<dbReference type="InterPro" id="IPR046335">
    <property type="entry name" value="LacI/GalR-like_sensor"/>
</dbReference>
<reference evidence="6" key="1">
    <citation type="journal article" date="2019" name="Int. J. Syst. Evol. Microbiol.">
        <title>The Global Catalogue of Microorganisms (GCM) 10K type strain sequencing project: providing services to taxonomists for standard genome sequencing and annotation.</title>
        <authorList>
            <consortium name="The Broad Institute Genomics Platform"/>
            <consortium name="The Broad Institute Genome Sequencing Center for Infectious Disease"/>
            <person name="Wu L."/>
            <person name="Ma J."/>
        </authorList>
    </citation>
    <scope>NUCLEOTIDE SEQUENCE [LARGE SCALE GENOMIC DNA]</scope>
    <source>
        <strain evidence="6">CGMCC 4.7382</strain>
    </source>
</reference>
<evidence type="ECO:0000256" key="3">
    <source>
        <dbReference type="ARBA" id="ARBA00023163"/>
    </source>
</evidence>
<dbReference type="PROSITE" id="PS50932">
    <property type="entry name" value="HTH_LACI_2"/>
    <property type="match status" value="1"/>
</dbReference>
<dbReference type="Gene3D" id="3.40.50.2300">
    <property type="match status" value="2"/>
</dbReference>
<comment type="caution">
    <text evidence="5">The sequence shown here is derived from an EMBL/GenBank/DDBJ whole genome shotgun (WGS) entry which is preliminary data.</text>
</comment>
<accession>A0ABW2KA88</accession>
<dbReference type="SUPFAM" id="SSF53822">
    <property type="entry name" value="Periplasmic binding protein-like I"/>
    <property type="match status" value="1"/>
</dbReference>
<protein>
    <submittedName>
        <fullName evidence="5">LacI family DNA-binding transcriptional regulator</fullName>
    </submittedName>
</protein>
<evidence type="ECO:0000256" key="2">
    <source>
        <dbReference type="ARBA" id="ARBA00023125"/>
    </source>
</evidence>
<organism evidence="5 6">
    <name type="scientific">Marinactinospora rubrisoli</name>
    <dbReference type="NCBI Taxonomy" id="2715399"/>
    <lineage>
        <taxon>Bacteria</taxon>
        <taxon>Bacillati</taxon>
        <taxon>Actinomycetota</taxon>
        <taxon>Actinomycetes</taxon>
        <taxon>Streptosporangiales</taxon>
        <taxon>Nocardiopsidaceae</taxon>
        <taxon>Marinactinospora</taxon>
    </lineage>
</organism>
<dbReference type="Pfam" id="PF13377">
    <property type="entry name" value="Peripla_BP_3"/>
    <property type="match status" value="1"/>
</dbReference>
<keyword evidence="6" id="KW-1185">Reference proteome</keyword>